<evidence type="ECO:0000313" key="7">
    <source>
        <dbReference type="Proteomes" id="UP000241743"/>
    </source>
</evidence>
<dbReference type="PROSITE" id="PS51688">
    <property type="entry name" value="ICA"/>
    <property type="match status" value="1"/>
</dbReference>
<organism evidence="6 7">
    <name type="scientific">Lactobacillus phage Satyr</name>
    <dbReference type="NCBI Taxonomy" id="2070201"/>
    <lineage>
        <taxon>Viruses</taxon>
        <taxon>Duplodnaviria</taxon>
        <taxon>Heunggongvirae</taxon>
        <taxon>Uroviricota</taxon>
        <taxon>Caudoviricetes</taxon>
        <taxon>Tybeckvirinae</taxon>
        <taxon>Maenadvirus</taxon>
        <taxon>Maenadvirus satyr</taxon>
    </lineage>
</organism>
<accession>A0A2K9V5E9</accession>
<evidence type="ECO:0000256" key="2">
    <source>
        <dbReference type="ARBA" id="ARBA00022732"/>
    </source>
</evidence>
<keyword evidence="7" id="KW-1185">Reference proteome</keyword>
<comment type="subcellular location">
    <subcellularLocation>
        <location evidence="1">Virion</location>
    </subcellularLocation>
</comment>
<dbReference type="KEGG" id="vg:54988167"/>
<feature type="region of interest" description="Disordered" evidence="4">
    <location>
        <begin position="388"/>
        <end position="411"/>
    </location>
</feature>
<dbReference type="GeneID" id="54988167"/>
<feature type="domain" description="Peptidase S74" evidence="5">
    <location>
        <begin position="1371"/>
        <end position="1470"/>
    </location>
</feature>
<dbReference type="InterPro" id="IPR030392">
    <property type="entry name" value="S74_ICA"/>
</dbReference>
<keyword evidence="3" id="KW-0175">Coiled coil</keyword>
<dbReference type="Proteomes" id="UP000241743">
    <property type="component" value="Segment"/>
</dbReference>
<sequence>MSRSAFVEVNITNPTRLAQDSQDTADKAVRGVENLNDPNMMNVIEKQNNIVQFAGLTSQYNVLVQNAKDEGIDITAVTTAYNNLNIFMADILADPDHASDIDRARYKKYQDAYNEELAKLQNALQNNTNDKFTSAASAISQAASTANVAKSAADSAYTYANSEIAVQSTATAKAQSAADGAFSQAQVIGSQADSAIAAQSTATAKAQSAADSALAKAEEVDGKTSAEIAKQSAATAKAQEAATSALDKAQSAADYTDEQIASQASAVSEVSKTAAEASSKANSALDTANGANAEIVKLRGGSTVTIAQLEDGLGTKVSNDTFDSYQTQTASQFAQTVKEADFKTYQTQTSELIESKVDNGTYQTDKTQTAEAIASKVSSGEFETYQAQTDKALSSKVSSSDYKSDREQTASQIADKVSNGEFSTYKTQTDELIGSKVDNGDFKTYQTQTAELINSKVDNGTYQSDKTQTANQIASKVSSADFNSYKSQTDKAIISKVESKDFQTLQTQVNNSTVGTNLFSQSTATSGYIDSGTGNVDPASSFQNEIASDYIPVSASSAYTFQMWGTTPKGNYYWYGIGQYDSDKKFISRPSGAGATQSADTTEHVSKTLTTTSATAYVRVSFRKYNDFKAKFEKGSVATDYSVNPEDQATNSQITQLSGQIDQKVSSGDFNSYKTQTDELIGQKVDNGAFKTYQNQTAELIASKVDNGTYQSDKTQTANAIASKVSSDDFKTYQTQTDKLIDSKVDNGTYQSDKTQTANQIADKVSNGAFNTYKTQTDKLIAEKVSNGDFSTYKSQTADLISQKVATKDFEAYQTTTAQQIASKVTSTDFNSYKSQTDNAILSKVSKKDANNVNLIPYSSNFSDSLEGWQLMAWGATDKQLLAVTHNFYQNGTGKLLQLYTAQNATSAAGSLRFSVLPNTKYTFQFKAFASSNVVGANVYFLSRAYGSTKDYDTVHGLFTSLVTSPSHIDQYTVTFTTGANDNEGYIRVDNIGSNNGASSGLFFTELKMEPGDTATPYVYGGQDSMISQMSDNINLRVTKDGLLDQINLQAGKTLISSSGQLTLSANSVFLDSANPVIMKSANIDTLLVGKKLTAADIAANTFTTNNGTFTVSQNGAITAKDMTLNGGKLYSPTINAGTITGVTINGATFHGGDVINNQHNTSHFYPMTIESNGTYKTTFYDQMVGLQSIIESGGLQHKFRSMVAGSDGHFTAYNSALDGQGFHSQSGYTTSKDSDFNKPQTITGYVDVTPATGIYLYGPTQQINFAGKSGNIGSNGMTMDAYGNIRGQSDSAWWRIGDVNGNQIINFGIDKAGSNYTEFKRNIQVGNIGINTAHSITMQDGKGLYINSGKGGRADLNVASLNYQGSVSKSLLSEKKGVKKTDTAYWAQLVNSIDLATYQYKDDDNTSNLRLSGIVDDVNEDKQWNLPDIFVARDEDGKLSGIENIVLQNAMLATIQEQQKEIDKLNGHLLELEAKLNG</sequence>
<keyword evidence="2" id="KW-0946">Virion</keyword>
<dbReference type="EMBL" id="MG744354">
    <property type="protein sequence ID" value="AUV57333.1"/>
    <property type="molecule type" value="Genomic_DNA"/>
</dbReference>
<protein>
    <recommendedName>
        <fullName evidence="5">Peptidase S74 domain-containing protein</fullName>
    </recommendedName>
</protein>
<dbReference type="GO" id="GO:0098015">
    <property type="term" value="C:virus tail"/>
    <property type="evidence" value="ECO:0007669"/>
    <property type="project" value="UniProtKB-KW"/>
</dbReference>
<evidence type="ECO:0000313" key="6">
    <source>
        <dbReference type="EMBL" id="AUV57333.1"/>
    </source>
</evidence>
<dbReference type="RefSeq" id="YP_009797744.1">
    <property type="nucleotide sequence ID" value="NC_047918.1"/>
</dbReference>
<name>A0A2K9V5E9_9CAUD</name>
<keyword evidence="2" id="KW-1227">Viral tail protein</keyword>
<feature type="compositionally biased region" description="Low complexity" evidence="4">
    <location>
        <begin position="390"/>
        <end position="401"/>
    </location>
</feature>
<reference evidence="6 7" key="1">
    <citation type="submission" date="2017-12" db="EMBL/GenBank/DDBJ databases">
        <title>Lactobacillus phages that infect wine-derived L. plantarum strains.</title>
        <authorList>
            <person name="Kyrkou I."/>
            <person name="Hestbjerg Hansen L."/>
        </authorList>
    </citation>
    <scope>NUCLEOTIDE SEQUENCE [LARGE SCALE GENOMIC DNA]</scope>
</reference>
<evidence type="ECO:0000256" key="3">
    <source>
        <dbReference type="SAM" id="Coils"/>
    </source>
</evidence>
<evidence type="ECO:0000259" key="5">
    <source>
        <dbReference type="PROSITE" id="PS51688"/>
    </source>
</evidence>
<proteinExistence type="predicted"/>
<feature type="coiled-coil region" evidence="3">
    <location>
        <begin position="103"/>
        <end position="130"/>
    </location>
</feature>
<evidence type="ECO:0000256" key="1">
    <source>
        <dbReference type="ARBA" id="ARBA00004328"/>
    </source>
</evidence>
<evidence type="ECO:0000256" key="4">
    <source>
        <dbReference type="SAM" id="MobiDB-lite"/>
    </source>
</evidence>